<organism evidence="1 2">
    <name type="scientific">Inquilinus limosus MP06</name>
    <dbReference type="NCBI Taxonomy" id="1398085"/>
    <lineage>
        <taxon>Bacteria</taxon>
        <taxon>Pseudomonadati</taxon>
        <taxon>Pseudomonadota</taxon>
        <taxon>Alphaproteobacteria</taxon>
        <taxon>Rhodospirillales</taxon>
        <taxon>Rhodospirillaceae</taxon>
        <taxon>Inquilinus</taxon>
    </lineage>
</organism>
<dbReference type="EMBL" id="JANX01000038">
    <property type="protein sequence ID" value="KGM35259.1"/>
    <property type="molecule type" value="Genomic_DNA"/>
</dbReference>
<dbReference type="InterPro" id="IPR029063">
    <property type="entry name" value="SAM-dependent_MTases_sf"/>
</dbReference>
<dbReference type="Gene3D" id="3.40.50.150">
    <property type="entry name" value="Vaccinia Virus protein VP39"/>
    <property type="match status" value="1"/>
</dbReference>
<dbReference type="Pfam" id="PF24675">
    <property type="entry name" value="NpmA"/>
    <property type="match status" value="1"/>
</dbReference>
<evidence type="ECO:0000313" key="1">
    <source>
        <dbReference type="EMBL" id="KGM35259.1"/>
    </source>
</evidence>
<sequence length="153" mass="16299">MAESAGKAVRRRLDNVLFVQASVERLPPELAGLADRTTVNFPWGSLLTAVATPDPAILSAIAGLGRAGAGLTMLINMSVFDDAAYCAKLGFPSPPIFADADGTRAAFRQAGLQVTRFSPDVADVPYRTTWGQRLTKGAQRRVLQLDAVITGQR</sequence>
<dbReference type="Proteomes" id="UP000029995">
    <property type="component" value="Unassembled WGS sequence"/>
</dbReference>
<dbReference type="InterPro" id="IPR056262">
    <property type="entry name" value="NpmA"/>
</dbReference>
<comment type="caution">
    <text evidence="1">The sequence shown here is derived from an EMBL/GenBank/DDBJ whole genome shotgun (WGS) entry which is preliminary data.</text>
</comment>
<proteinExistence type="predicted"/>
<dbReference type="AlphaFoldDB" id="A0A0A0DAX8"/>
<gene>
    <name evidence="1" type="ORF">P409_05530</name>
</gene>
<evidence type="ECO:0008006" key="3">
    <source>
        <dbReference type="Google" id="ProtNLM"/>
    </source>
</evidence>
<protein>
    <recommendedName>
        <fullName evidence="3">rRNA methyltransferase</fullName>
    </recommendedName>
</protein>
<reference evidence="1 2" key="1">
    <citation type="submission" date="2014-01" db="EMBL/GenBank/DDBJ databases">
        <title>Genome sequence determination for a cystic fibrosis isolate, Inquilinus limosus.</title>
        <authorList>
            <person name="Pino M."/>
            <person name="Di Conza J."/>
            <person name="Gutkind G."/>
        </authorList>
    </citation>
    <scope>NUCLEOTIDE SEQUENCE [LARGE SCALE GENOMIC DNA]</scope>
    <source>
        <strain evidence="1 2">MP06</strain>
    </source>
</reference>
<evidence type="ECO:0000313" key="2">
    <source>
        <dbReference type="Proteomes" id="UP000029995"/>
    </source>
</evidence>
<accession>A0A0A0DAX8</accession>
<name>A0A0A0DAX8_9PROT</name>